<feature type="transmembrane region" description="Helical" evidence="2">
    <location>
        <begin position="239"/>
        <end position="257"/>
    </location>
</feature>
<dbReference type="AlphaFoldDB" id="A0A409YT79"/>
<feature type="transmembrane region" description="Helical" evidence="2">
    <location>
        <begin position="81"/>
        <end position="99"/>
    </location>
</feature>
<dbReference type="InParanoid" id="A0A409YT79"/>
<keyword evidence="2" id="KW-1133">Transmembrane helix</keyword>
<proteinExistence type="predicted"/>
<sequence>MSTTFEEAVLRNYMLLEGLCLGLYTVCYVGTVYVYWTRKSSRSWLVLGCISLLYFCYMIQTASSVVSSQSDGEIRMRARSYLAYMLANYLLSSVADVLLTWRCFHVWGRSLLTASSAAFLLFGESVYVVVLVVNTAGDFANPIDFPSDHLNSLVTIGLFITFGVTMILTLLIAYRIHSACKEQIRPGTKGVLKHILEIVLQSAALHVMVAFITGVTLIIPFPEQNYKPWYSVQNYMSAIFPFTAGLAPTIMVARISFMSQENTLHSVVSPPVSALQFQAFSHSAGGLESVGSTAAPQAQSYSPPGVQTEKR</sequence>
<dbReference type="OrthoDB" id="3038148at2759"/>
<feature type="region of interest" description="Disordered" evidence="1">
    <location>
        <begin position="288"/>
        <end position="311"/>
    </location>
</feature>
<reference evidence="3 4" key="1">
    <citation type="journal article" date="2018" name="Evol. Lett.">
        <title>Horizontal gene cluster transfer increased hallucinogenic mushroom diversity.</title>
        <authorList>
            <person name="Reynolds H.T."/>
            <person name="Vijayakumar V."/>
            <person name="Gluck-Thaler E."/>
            <person name="Korotkin H.B."/>
            <person name="Matheny P.B."/>
            <person name="Slot J.C."/>
        </authorList>
    </citation>
    <scope>NUCLEOTIDE SEQUENCE [LARGE SCALE GENOMIC DNA]</scope>
    <source>
        <strain evidence="3 4">SRW20</strain>
    </source>
</reference>
<organism evidence="3 4">
    <name type="scientific">Gymnopilus dilepis</name>
    <dbReference type="NCBI Taxonomy" id="231916"/>
    <lineage>
        <taxon>Eukaryota</taxon>
        <taxon>Fungi</taxon>
        <taxon>Dikarya</taxon>
        <taxon>Basidiomycota</taxon>
        <taxon>Agaricomycotina</taxon>
        <taxon>Agaricomycetes</taxon>
        <taxon>Agaricomycetidae</taxon>
        <taxon>Agaricales</taxon>
        <taxon>Agaricineae</taxon>
        <taxon>Hymenogastraceae</taxon>
        <taxon>Gymnopilus</taxon>
    </lineage>
</organism>
<evidence type="ECO:0000313" key="3">
    <source>
        <dbReference type="EMBL" id="PPR06214.1"/>
    </source>
</evidence>
<protein>
    <recommendedName>
        <fullName evidence="5">THH1/TOM1/TOM3 domain-containing protein</fullName>
    </recommendedName>
</protein>
<comment type="caution">
    <text evidence="3">The sequence shown here is derived from an EMBL/GenBank/DDBJ whole genome shotgun (WGS) entry which is preliminary data.</text>
</comment>
<evidence type="ECO:0008006" key="5">
    <source>
        <dbReference type="Google" id="ProtNLM"/>
    </source>
</evidence>
<dbReference type="EMBL" id="NHYE01000361">
    <property type="protein sequence ID" value="PPR06214.1"/>
    <property type="molecule type" value="Genomic_DNA"/>
</dbReference>
<evidence type="ECO:0000313" key="4">
    <source>
        <dbReference type="Proteomes" id="UP000284706"/>
    </source>
</evidence>
<evidence type="ECO:0000256" key="2">
    <source>
        <dbReference type="SAM" id="Phobius"/>
    </source>
</evidence>
<keyword evidence="2" id="KW-0472">Membrane</keyword>
<feature type="transmembrane region" description="Helical" evidence="2">
    <location>
        <begin position="111"/>
        <end position="133"/>
    </location>
</feature>
<accession>A0A409YT79</accession>
<feature type="transmembrane region" description="Helical" evidence="2">
    <location>
        <begin position="153"/>
        <end position="174"/>
    </location>
</feature>
<keyword evidence="2" id="KW-0812">Transmembrane</keyword>
<feature type="compositionally biased region" description="Polar residues" evidence="1">
    <location>
        <begin position="290"/>
        <end position="302"/>
    </location>
</feature>
<feature type="transmembrane region" description="Helical" evidence="2">
    <location>
        <begin position="43"/>
        <end position="61"/>
    </location>
</feature>
<dbReference type="Proteomes" id="UP000284706">
    <property type="component" value="Unassembled WGS sequence"/>
</dbReference>
<name>A0A409YT79_9AGAR</name>
<feature type="transmembrane region" description="Helical" evidence="2">
    <location>
        <begin position="195"/>
        <end position="219"/>
    </location>
</feature>
<evidence type="ECO:0000256" key="1">
    <source>
        <dbReference type="SAM" id="MobiDB-lite"/>
    </source>
</evidence>
<feature type="transmembrane region" description="Helical" evidence="2">
    <location>
        <begin position="12"/>
        <end position="36"/>
    </location>
</feature>
<gene>
    <name evidence="3" type="ORF">CVT26_005473</name>
</gene>
<keyword evidence="4" id="KW-1185">Reference proteome</keyword>